<dbReference type="EMBL" id="FRCA01000009">
    <property type="protein sequence ID" value="SHM53786.1"/>
    <property type="molecule type" value="Genomic_DNA"/>
</dbReference>
<evidence type="ECO:0000313" key="3">
    <source>
        <dbReference type="Proteomes" id="UP000184123"/>
    </source>
</evidence>
<reference evidence="1 4" key="2">
    <citation type="submission" date="2019-07" db="EMBL/GenBank/DDBJ databases">
        <title>Whole genome shotgun sequence of Halomonas cupida NBRC 102219.</title>
        <authorList>
            <person name="Hosoyama A."/>
            <person name="Uohara A."/>
            <person name="Ohji S."/>
            <person name="Ichikawa N."/>
        </authorList>
    </citation>
    <scope>NUCLEOTIDE SEQUENCE [LARGE SCALE GENOMIC DNA]</scope>
    <source>
        <strain evidence="1 4">NBRC 102219</strain>
    </source>
</reference>
<evidence type="ECO:0008006" key="5">
    <source>
        <dbReference type="Google" id="ProtNLM"/>
    </source>
</evidence>
<accession>A0A1M7JLE3</accession>
<reference evidence="2 3" key="1">
    <citation type="submission" date="2016-11" db="EMBL/GenBank/DDBJ databases">
        <authorList>
            <person name="Jaros S."/>
            <person name="Januszkiewicz K."/>
            <person name="Wedrychowicz H."/>
        </authorList>
    </citation>
    <scope>NUCLEOTIDE SEQUENCE [LARGE SCALE GENOMIC DNA]</scope>
    <source>
        <strain evidence="2 3">DSM 4740</strain>
    </source>
</reference>
<sequence length="87" mass="9504">MYKLFTLAGTMILVGGLTGCVTYGEGYPYGDRDRHYHYDSGVPSGHLPPPGECRIWYPDRPAGQQPPPGPCGELRYQVPPGARLIKG</sequence>
<dbReference type="Proteomes" id="UP000321726">
    <property type="component" value="Unassembled WGS sequence"/>
</dbReference>
<evidence type="ECO:0000313" key="1">
    <source>
        <dbReference type="EMBL" id="GEN24569.1"/>
    </source>
</evidence>
<keyword evidence="4" id="KW-1185">Reference proteome</keyword>
<name>A0A1M7JLE3_9GAMM</name>
<dbReference type="PROSITE" id="PS51257">
    <property type="entry name" value="PROKAR_LIPOPROTEIN"/>
    <property type="match status" value="1"/>
</dbReference>
<proteinExistence type="predicted"/>
<dbReference type="Proteomes" id="UP000184123">
    <property type="component" value="Unassembled WGS sequence"/>
</dbReference>
<evidence type="ECO:0000313" key="4">
    <source>
        <dbReference type="Proteomes" id="UP000321726"/>
    </source>
</evidence>
<protein>
    <recommendedName>
        <fullName evidence="5">Lipoprotein</fullName>
    </recommendedName>
</protein>
<dbReference type="EMBL" id="BJXU01000094">
    <property type="protein sequence ID" value="GEN24569.1"/>
    <property type="molecule type" value="Genomic_DNA"/>
</dbReference>
<organism evidence="2 3">
    <name type="scientific">Halomonas cupida</name>
    <dbReference type="NCBI Taxonomy" id="44933"/>
    <lineage>
        <taxon>Bacteria</taxon>
        <taxon>Pseudomonadati</taxon>
        <taxon>Pseudomonadota</taxon>
        <taxon>Gammaproteobacteria</taxon>
        <taxon>Oceanospirillales</taxon>
        <taxon>Halomonadaceae</taxon>
        <taxon>Halomonas</taxon>
    </lineage>
</organism>
<evidence type="ECO:0000313" key="2">
    <source>
        <dbReference type="EMBL" id="SHM53786.1"/>
    </source>
</evidence>
<dbReference type="RefSeq" id="WP_073436236.1">
    <property type="nucleotide sequence ID" value="NZ_BJXU01000094.1"/>
</dbReference>
<dbReference type="AlphaFoldDB" id="A0A1M7JLE3"/>
<gene>
    <name evidence="1" type="ORF">HCU01_25180</name>
    <name evidence="2" type="ORF">SAMN05660971_03217</name>
</gene>
<dbReference type="OrthoDB" id="894263at2"/>